<dbReference type="GeneID" id="97258793"/>
<dbReference type="RefSeq" id="WP_014791845.1">
    <property type="nucleotide sequence ID" value="NC_018016.1"/>
</dbReference>
<dbReference type="STRING" id="867902.Ornrh_2212"/>
<dbReference type="EMBL" id="CP003283">
    <property type="protein sequence ID" value="AFL98343.1"/>
    <property type="molecule type" value="Genomic_DNA"/>
</dbReference>
<proteinExistence type="predicted"/>
<dbReference type="Proteomes" id="UP000006051">
    <property type="component" value="Chromosome"/>
</dbReference>
<sequence>MKKLVLTLAFIATGLSATNVYAADNGGVRDSKEVIASTGKDGYINIKVEKPTLVKIYAEDGMFVKKMIVRPGLNEVQIDDIFCRLKYG</sequence>
<dbReference type="KEGG" id="orh:Ornrh_2212"/>
<organism evidence="2 3">
    <name type="scientific">Ornithobacterium rhinotracheale (strain ATCC 51463 / DSM 15997 / CCUG 23171 / CIP 104009 / LMG 9086)</name>
    <dbReference type="NCBI Taxonomy" id="867902"/>
    <lineage>
        <taxon>Bacteria</taxon>
        <taxon>Pseudomonadati</taxon>
        <taxon>Bacteroidota</taxon>
        <taxon>Flavobacteriia</taxon>
        <taxon>Flavobacteriales</taxon>
        <taxon>Weeksellaceae</taxon>
        <taxon>Ornithobacterium</taxon>
    </lineage>
</organism>
<reference evidence="2 3" key="1">
    <citation type="submission" date="2012-06" db="EMBL/GenBank/DDBJ databases">
        <title>The complete genome of Ornithobacterium rhinotracheale DSM 15997.</title>
        <authorList>
            <consortium name="US DOE Joint Genome Institute (JGI-PGF)"/>
            <person name="Lucas S."/>
            <person name="Copeland A."/>
            <person name="Lapidus A."/>
            <person name="Goodwin L."/>
            <person name="Pitluck S."/>
            <person name="Peters L."/>
            <person name="Mikhailova N."/>
            <person name="Teshima H."/>
            <person name="Kyrpides N."/>
            <person name="Mavromatis K."/>
            <person name="Pagani I."/>
            <person name="Ivanova N."/>
            <person name="Ovchinnikova G."/>
            <person name="Zeytun A."/>
            <person name="Detter J.C."/>
            <person name="Han C."/>
            <person name="Land M."/>
            <person name="Hauser L."/>
            <person name="Markowitz V."/>
            <person name="Cheng J.-F."/>
            <person name="Hugenholtz P."/>
            <person name="Woyke T."/>
            <person name="Wu D."/>
            <person name="Lang E."/>
            <person name="Kopitz M."/>
            <person name="Brambilla E."/>
            <person name="Klenk H.-P."/>
            <person name="Eisen J.A."/>
        </authorList>
    </citation>
    <scope>NUCLEOTIDE SEQUENCE [LARGE SCALE GENOMIC DNA]</scope>
    <source>
        <strain evidence="3">ATCC 51463 / DSM 15997 / CCUG 23171 / LMG 9086</strain>
    </source>
</reference>
<evidence type="ECO:0000256" key="1">
    <source>
        <dbReference type="SAM" id="SignalP"/>
    </source>
</evidence>
<evidence type="ECO:0000313" key="3">
    <source>
        <dbReference type="Proteomes" id="UP000006051"/>
    </source>
</evidence>
<name>I4A309_ORNRL</name>
<accession>I4A309</accession>
<evidence type="ECO:0000313" key="2">
    <source>
        <dbReference type="EMBL" id="AFL98343.1"/>
    </source>
</evidence>
<keyword evidence="1" id="KW-0732">Signal</keyword>
<feature type="chain" id="PRO_5003684819" evidence="1">
    <location>
        <begin position="23"/>
        <end position="88"/>
    </location>
</feature>
<protein>
    <submittedName>
        <fullName evidence="2">Uncharacterized protein</fullName>
    </submittedName>
</protein>
<dbReference type="HOGENOM" id="CLU_2466033_0_0_10"/>
<feature type="signal peptide" evidence="1">
    <location>
        <begin position="1"/>
        <end position="22"/>
    </location>
</feature>
<keyword evidence="3" id="KW-1185">Reference proteome</keyword>
<gene>
    <name evidence="2" type="ordered locus">Ornrh_2212</name>
</gene>
<dbReference type="AlphaFoldDB" id="I4A309"/>